<evidence type="ECO:0000256" key="2">
    <source>
        <dbReference type="ARBA" id="ARBA00004496"/>
    </source>
</evidence>
<feature type="repeat" description="MVP" evidence="8">
    <location>
        <begin position="225"/>
        <end position="279"/>
    </location>
</feature>
<dbReference type="FunFam" id="2.30.30.560:FF:000001">
    <property type="entry name" value="major vault protein-like"/>
    <property type="match status" value="1"/>
</dbReference>
<feature type="domain" description="Major vault protein repeat" evidence="10">
    <location>
        <begin position="328"/>
        <end position="371"/>
    </location>
</feature>
<dbReference type="Pfam" id="PF01505">
    <property type="entry name" value="Vault"/>
    <property type="match status" value="4"/>
</dbReference>
<keyword evidence="16" id="KW-1185">Reference proteome</keyword>
<evidence type="ECO:0000259" key="11">
    <source>
        <dbReference type="Pfam" id="PF11978"/>
    </source>
</evidence>
<name>A0AAV2H2W8_LYMST</name>
<dbReference type="Gene3D" id="2.30.30.560">
    <property type="match status" value="2"/>
</dbReference>
<dbReference type="InterPro" id="IPR041134">
    <property type="entry name" value="Vault_2"/>
</dbReference>
<dbReference type="Proteomes" id="UP001497497">
    <property type="component" value="Unassembled WGS sequence"/>
</dbReference>
<evidence type="ECO:0000259" key="14">
    <source>
        <dbReference type="Pfam" id="PF17796"/>
    </source>
</evidence>
<dbReference type="CDD" id="cd08825">
    <property type="entry name" value="MVP_shoulder"/>
    <property type="match status" value="1"/>
</dbReference>
<dbReference type="InterPro" id="IPR039059">
    <property type="entry name" value="MVP"/>
</dbReference>
<dbReference type="Gene3D" id="6.10.250.720">
    <property type="match status" value="1"/>
</dbReference>
<comment type="subcellular location">
    <subcellularLocation>
        <location evidence="2 8">Cytoplasm</location>
    </subcellularLocation>
    <subcellularLocation>
        <location evidence="1">Nucleus</location>
    </subcellularLocation>
</comment>
<dbReference type="InterPro" id="IPR043179">
    <property type="entry name" value="Vault_2_sf"/>
</dbReference>
<evidence type="ECO:0000256" key="1">
    <source>
        <dbReference type="ARBA" id="ARBA00004123"/>
    </source>
</evidence>
<reference evidence="15 16" key="1">
    <citation type="submission" date="2024-04" db="EMBL/GenBank/DDBJ databases">
        <authorList>
            <consortium name="Genoscope - CEA"/>
            <person name="William W."/>
        </authorList>
    </citation>
    <scope>NUCLEOTIDE SEQUENCE [LARGE SCALE GENOMIC DNA]</scope>
</reference>
<evidence type="ECO:0000313" key="16">
    <source>
        <dbReference type="Proteomes" id="UP001497497"/>
    </source>
</evidence>
<dbReference type="FunFam" id="2.30.30.550:FF:000001">
    <property type="entry name" value="major vault protein-like"/>
    <property type="match status" value="2"/>
</dbReference>
<keyword evidence="4 8" id="KW-0963">Cytoplasm</keyword>
<comment type="caution">
    <text evidence="15">The sequence shown here is derived from an EMBL/GenBank/DDBJ whole genome shotgun (WGS) entry which is preliminary data.</text>
</comment>
<keyword evidence="6" id="KW-0539">Nucleus</keyword>
<evidence type="ECO:0000256" key="7">
    <source>
        <dbReference type="ARBA" id="ARBA00023274"/>
    </source>
</evidence>
<dbReference type="PROSITE" id="PS51224">
    <property type="entry name" value="MVP"/>
    <property type="match status" value="5"/>
</dbReference>
<feature type="repeat" description="MVP" evidence="8">
    <location>
        <begin position="281"/>
        <end position="330"/>
    </location>
</feature>
<sequence length="856" mass="94718">MNDVIRIHPFQFVHVLDLNKNIVHLEVGPKTLILKSNHSLVAGPLNMIVVPPGSYCVINDPVRSYTPGEKSEHDLGQTLVKFHAEPFPLYPGEYLAAAPQFLNGSTDYSSAIKPLPVVKANCAIRLEAVMDHLDNDIQRFAGDMWQLKGPLTYKPRPEVRIVKIIEPQVIKSGQVVKLRAVQDTTDNMDKFRVTGEEWLVKEPGAYLPGVFEEVVSVEDVITLTSDVALHLRATQTLTDLEGQIRHAGEEWLLTSDISTEYSPQVGMEVVQVVTKTVVKRGQYAVILNPADKEGKPQLGQKVLRQGLCSFFLQPGESLEHGSIQNACVLSENESVLLQALDTFVEKVDEKKTLTRKTGDIWLIKGPQNYIPSINVKIIQQRKTIPLSKNEGVYVQDKHSGKVRLVMGPCAYMLTATEELWKKELGEETEQLLSHGGGLGSGDIRKLAYYEQSIDPSIAMGRDKTRVVTYRCPSNTAVQVYDYIKKTARVIFGPDLVVLGPHENFNVLGLSAGKPKKEGALKSLCLMLGPDFISEIIEVETSDHARLRLQLAFNNHFEVDKDDELSAQKIFSVPDFIGFACRQIGSRIRARVALTTFDSFHRYSAQIIQSAVFGNDALLGDPRTILKFDVNNLVISSIDIQSIEPVDVKMRDSLSKSVQLAIEISTKSIEAAASHEAKREEQMAKGQLERQILQTEKESERARSQLYELRALAAAVESTGQAKAEAQAQAERLIIESHSHIESARLKSEAAEIEHEASLSTQNKFRSHELDYQKKQNFITVSKEKSLASIEVNKFKEMVTTLGADTLAALANAGPDNQVRLLKSLGLQSVLLTDGNSPINLFTTASGLVGQKSGDCA</sequence>
<keyword evidence="7 8" id="KW-0687">Ribonucleoprotein</keyword>
<dbReference type="GO" id="GO:1990904">
    <property type="term" value="C:ribonucleoprotein complex"/>
    <property type="evidence" value="ECO:0007669"/>
    <property type="project" value="UniProtKB-UniRule"/>
</dbReference>
<evidence type="ECO:0000259" key="10">
    <source>
        <dbReference type="Pfam" id="PF01505"/>
    </source>
</evidence>
<dbReference type="FunFam" id="2.30.30.570:FF:000001">
    <property type="entry name" value="major vault protein-like"/>
    <property type="match status" value="1"/>
</dbReference>
<dbReference type="InterPro" id="IPR002499">
    <property type="entry name" value="Vault_N"/>
</dbReference>
<feature type="repeat" description="MVP" evidence="8">
    <location>
        <begin position="331"/>
        <end position="387"/>
    </location>
</feature>
<dbReference type="Gene3D" id="6.20.380.10">
    <property type="match status" value="1"/>
</dbReference>
<dbReference type="Pfam" id="PF17796">
    <property type="entry name" value="Vault_4"/>
    <property type="match status" value="1"/>
</dbReference>
<evidence type="ECO:0000259" key="13">
    <source>
        <dbReference type="Pfam" id="PF17795"/>
    </source>
</evidence>
<dbReference type="Pfam" id="PF11978">
    <property type="entry name" value="MVP_shoulder"/>
    <property type="match status" value="1"/>
</dbReference>
<dbReference type="PANTHER" id="PTHR14165">
    <property type="entry name" value="MAJOR VAULT PROTEIN"/>
    <property type="match status" value="1"/>
</dbReference>
<feature type="domain" description="Major vault protein repeat" evidence="12">
    <location>
        <begin position="47"/>
        <end position="96"/>
    </location>
</feature>
<dbReference type="GO" id="GO:0005634">
    <property type="term" value="C:nucleus"/>
    <property type="evidence" value="ECO:0007669"/>
    <property type="project" value="UniProtKB-SubCell"/>
</dbReference>
<dbReference type="Gene3D" id="2.30.30.620">
    <property type="match status" value="1"/>
</dbReference>
<feature type="domain" description="Major vault protein repeat" evidence="14">
    <location>
        <begin position="384"/>
        <end position="433"/>
    </location>
</feature>
<feature type="domain" description="Major vault protein repeat" evidence="10">
    <location>
        <begin position="117"/>
        <end position="156"/>
    </location>
</feature>
<organism evidence="15 16">
    <name type="scientific">Lymnaea stagnalis</name>
    <name type="common">Great pond snail</name>
    <name type="synonym">Helix stagnalis</name>
    <dbReference type="NCBI Taxonomy" id="6523"/>
    <lineage>
        <taxon>Eukaryota</taxon>
        <taxon>Metazoa</taxon>
        <taxon>Spiralia</taxon>
        <taxon>Lophotrochozoa</taxon>
        <taxon>Mollusca</taxon>
        <taxon>Gastropoda</taxon>
        <taxon>Heterobranchia</taxon>
        <taxon>Euthyneura</taxon>
        <taxon>Panpulmonata</taxon>
        <taxon>Hygrophila</taxon>
        <taxon>Lymnaeoidea</taxon>
        <taxon>Lymnaeidae</taxon>
        <taxon>Lymnaea</taxon>
    </lineage>
</organism>
<evidence type="ECO:0000259" key="12">
    <source>
        <dbReference type="Pfam" id="PF17794"/>
    </source>
</evidence>
<dbReference type="InterPro" id="IPR040989">
    <property type="entry name" value="Vault_3"/>
</dbReference>
<keyword evidence="5" id="KW-0677">Repeat</keyword>
<evidence type="ECO:0000256" key="6">
    <source>
        <dbReference type="ARBA" id="ARBA00023242"/>
    </source>
</evidence>
<feature type="repeat" description="MVP" evidence="8">
    <location>
        <begin position="172"/>
        <end position="224"/>
    </location>
</feature>
<evidence type="ECO:0000256" key="9">
    <source>
        <dbReference type="SAM" id="Coils"/>
    </source>
</evidence>
<dbReference type="Gene3D" id="2.30.30.570">
    <property type="match status" value="2"/>
</dbReference>
<protein>
    <recommendedName>
        <fullName evidence="3">Major vault protein</fullName>
    </recommendedName>
</protein>
<dbReference type="InterPro" id="IPR043023">
    <property type="entry name" value="MVP_rep_sf"/>
</dbReference>
<dbReference type="Pfam" id="PF17794">
    <property type="entry name" value="Vault_2"/>
    <property type="match status" value="1"/>
</dbReference>
<dbReference type="Gene3D" id="3.30.479.30">
    <property type="entry name" value="Band 7 domain"/>
    <property type="match status" value="1"/>
</dbReference>
<keyword evidence="9" id="KW-0175">Coiled coil</keyword>
<dbReference type="InterPro" id="IPR041136">
    <property type="entry name" value="Vault_4"/>
</dbReference>
<dbReference type="InterPro" id="IPR021870">
    <property type="entry name" value="MVP_shoulder"/>
</dbReference>
<dbReference type="Pfam" id="PF17795">
    <property type="entry name" value="Vault_3"/>
    <property type="match status" value="1"/>
</dbReference>
<dbReference type="FunFam" id="3.30.479.30:FF:000010">
    <property type="entry name" value="major vault protein-like"/>
    <property type="match status" value="1"/>
</dbReference>
<feature type="domain" description="Major vault protein shoulder" evidence="11">
    <location>
        <begin position="528"/>
        <end position="646"/>
    </location>
</feature>
<dbReference type="GO" id="GO:0005737">
    <property type="term" value="C:cytoplasm"/>
    <property type="evidence" value="ECO:0007669"/>
    <property type="project" value="UniProtKB-SubCell"/>
</dbReference>
<evidence type="ECO:0000313" key="15">
    <source>
        <dbReference type="EMBL" id="CAL1528022.1"/>
    </source>
</evidence>
<evidence type="ECO:0000256" key="3">
    <source>
        <dbReference type="ARBA" id="ARBA00018296"/>
    </source>
</evidence>
<dbReference type="AlphaFoldDB" id="A0AAV2H2W8"/>
<gene>
    <name evidence="15" type="ORF">GSLYS_00002192001</name>
</gene>
<dbReference type="EMBL" id="CAXITT010000026">
    <property type="protein sequence ID" value="CAL1528022.1"/>
    <property type="molecule type" value="Genomic_DNA"/>
</dbReference>
<evidence type="ECO:0000256" key="8">
    <source>
        <dbReference type="PROSITE-ProRule" id="PRU00571"/>
    </source>
</evidence>
<dbReference type="PANTHER" id="PTHR14165:SF16">
    <property type="entry name" value="MAJOR VAULT PROTEIN"/>
    <property type="match status" value="1"/>
</dbReference>
<accession>A0AAV2H2W8</accession>
<dbReference type="InterPro" id="IPR036013">
    <property type="entry name" value="Band_7/SPFH_dom_sf"/>
</dbReference>
<feature type="coiled-coil region" evidence="9">
    <location>
        <begin position="677"/>
        <end position="704"/>
    </location>
</feature>
<feature type="domain" description="Major vault protein repeat" evidence="10">
    <location>
        <begin position="168"/>
        <end position="209"/>
    </location>
</feature>
<feature type="domain" description="Major vault protein repeat" evidence="10">
    <location>
        <begin position="223"/>
        <end position="253"/>
    </location>
</feature>
<evidence type="ECO:0000256" key="4">
    <source>
        <dbReference type="ARBA" id="ARBA00022490"/>
    </source>
</evidence>
<feature type="repeat" description="MVP" evidence="8">
    <location>
        <begin position="120"/>
        <end position="171"/>
    </location>
</feature>
<evidence type="ECO:0000256" key="5">
    <source>
        <dbReference type="ARBA" id="ARBA00022737"/>
    </source>
</evidence>
<dbReference type="Gene3D" id="2.30.30.550">
    <property type="entry name" value="Major Vault Protein repeat"/>
    <property type="match status" value="4"/>
</dbReference>
<feature type="domain" description="Major vault protein repeat" evidence="13">
    <location>
        <begin position="466"/>
        <end position="527"/>
    </location>
</feature>
<dbReference type="InterPro" id="IPR041139">
    <property type="entry name" value="MVP_rep_dom"/>
</dbReference>
<proteinExistence type="predicted"/>